<protein>
    <recommendedName>
        <fullName evidence="3">DUF928 domain-containing protein</fullName>
    </recommendedName>
</protein>
<reference evidence="1" key="1">
    <citation type="submission" date="2020-10" db="EMBL/GenBank/DDBJ databases">
        <authorList>
            <person name="Castelo-Branco R."/>
            <person name="Eusebio N."/>
            <person name="Adriana R."/>
            <person name="Vieira A."/>
            <person name="Brugerolle De Fraissinette N."/>
            <person name="Rezende De Castro R."/>
            <person name="Schneider M.P."/>
            <person name="Vasconcelos V."/>
            <person name="Leao P.N."/>
        </authorList>
    </citation>
    <scope>NUCLEOTIDE SEQUENCE</scope>
    <source>
        <strain evidence="1">LEGE 06105</strain>
    </source>
</reference>
<dbReference type="AlphaFoldDB" id="A0A8J7JV97"/>
<keyword evidence="2" id="KW-1185">Reference proteome</keyword>
<dbReference type="EMBL" id="JADEWL010000105">
    <property type="protein sequence ID" value="MBE9215549.1"/>
    <property type="molecule type" value="Genomic_DNA"/>
</dbReference>
<sequence length="235" mass="26981">MFNKSLFSLALIPVISFGSFDKQIATPSSQNSQIEQLAFRVSSIWQRRPRKRNISRSIGVCAIAPGLVDTYIVWSDRPLFLWHTQGKNQNVELTVRDYETQKVLWTQPVNTADQKVLYSGQEALKPGNRYQWQLSGSSNWTAFEIMPANQRQQIQLDLQTLEQNLKANKTSTEEIALKKADYFLNYEIKHQKEDGIFHLWSDALQALYIENPSPSFIQKRQAYVAGFCTNSTANN</sequence>
<organism evidence="1 2">
    <name type="scientific">Plectonema cf. radiosum LEGE 06105</name>
    <dbReference type="NCBI Taxonomy" id="945769"/>
    <lineage>
        <taxon>Bacteria</taxon>
        <taxon>Bacillati</taxon>
        <taxon>Cyanobacteriota</taxon>
        <taxon>Cyanophyceae</taxon>
        <taxon>Oscillatoriophycideae</taxon>
        <taxon>Oscillatoriales</taxon>
        <taxon>Microcoleaceae</taxon>
        <taxon>Plectonema</taxon>
    </lineage>
</organism>
<comment type="caution">
    <text evidence="1">The sequence shown here is derived from an EMBL/GenBank/DDBJ whole genome shotgun (WGS) entry which is preliminary data.</text>
</comment>
<evidence type="ECO:0000313" key="1">
    <source>
        <dbReference type="EMBL" id="MBE9215549.1"/>
    </source>
</evidence>
<dbReference type="RefSeq" id="WP_193923671.1">
    <property type="nucleotide sequence ID" value="NZ_JADEWL010000105.1"/>
</dbReference>
<dbReference type="Proteomes" id="UP000620559">
    <property type="component" value="Unassembled WGS sequence"/>
</dbReference>
<evidence type="ECO:0008006" key="3">
    <source>
        <dbReference type="Google" id="ProtNLM"/>
    </source>
</evidence>
<proteinExistence type="predicted"/>
<gene>
    <name evidence="1" type="ORF">IQ247_23265</name>
</gene>
<accession>A0A8J7JV97</accession>
<name>A0A8J7JV97_9CYAN</name>
<evidence type="ECO:0000313" key="2">
    <source>
        <dbReference type="Proteomes" id="UP000620559"/>
    </source>
</evidence>